<dbReference type="AlphaFoldDB" id="A0A2K1DVW7"/>
<dbReference type="EMBL" id="POWF01000010">
    <property type="protein sequence ID" value="PNQ72172.1"/>
    <property type="molecule type" value="Genomic_DNA"/>
</dbReference>
<dbReference type="Proteomes" id="UP000236641">
    <property type="component" value="Unassembled WGS sequence"/>
</dbReference>
<dbReference type="InterPro" id="IPR005645">
    <property type="entry name" value="FSH-like_dom"/>
</dbReference>
<dbReference type="Pfam" id="PF03959">
    <property type="entry name" value="FSH1"/>
    <property type="match status" value="1"/>
</dbReference>
<organism evidence="2 3">
    <name type="scientific">Hanstruepera neustonica</name>
    <dbReference type="NCBI Taxonomy" id="1445657"/>
    <lineage>
        <taxon>Bacteria</taxon>
        <taxon>Pseudomonadati</taxon>
        <taxon>Bacteroidota</taxon>
        <taxon>Flavobacteriia</taxon>
        <taxon>Flavobacteriales</taxon>
        <taxon>Flavobacteriaceae</taxon>
        <taxon>Hanstruepera</taxon>
    </lineage>
</organism>
<keyword evidence="3" id="KW-1185">Reference proteome</keyword>
<dbReference type="Gene3D" id="3.40.50.1820">
    <property type="entry name" value="alpha/beta hydrolase"/>
    <property type="match status" value="1"/>
</dbReference>
<name>A0A2K1DVW7_9FLAO</name>
<dbReference type="SUPFAM" id="SSF53474">
    <property type="entry name" value="alpha/beta-Hydrolases"/>
    <property type="match status" value="1"/>
</dbReference>
<proteinExistence type="predicted"/>
<evidence type="ECO:0000259" key="1">
    <source>
        <dbReference type="Pfam" id="PF03959"/>
    </source>
</evidence>
<gene>
    <name evidence="2" type="ORF">C1T31_12660</name>
</gene>
<accession>A0A2K1DVW7</accession>
<dbReference type="OrthoDB" id="3668964at2"/>
<protein>
    <recommendedName>
        <fullName evidence="1">Serine hydrolase domain-containing protein</fullName>
    </recommendedName>
</protein>
<comment type="caution">
    <text evidence="2">The sequence shown here is derived from an EMBL/GenBank/DDBJ whole genome shotgun (WGS) entry which is preliminary data.</text>
</comment>
<dbReference type="RefSeq" id="WP_103052883.1">
    <property type="nucleotide sequence ID" value="NZ_POWF01000010.1"/>
</dbReference>
<evidence type="ECO:0000313" key="2">
    <source>
        <dbReference type="EMBL" id="PNQ72172.1"/>
    </source>
</evidence>
<reference evidence="2 3" key="1">
    <citation type="submission" date="2018-01" db="EMBL/GenBank/DDBJ databases">
        <title>The draft genome of Hanstruepera neustonica JCM19743.</title>
        <authorList>
            <person name="He R.-H."/>
            <person name="Du Z.-J."/>
        </authorList>
    </citation>
    <scope>NUCLEOTIDE SEQUENCE [LARGE SCALE GENOMIC DNA]</scope>
    <source>
        <strain evidence="2 3">JCM19743</strain>
    </source>
</reference>
<feature type="domain" description="Serine hydrolase" evidence="1">
    <location>
        <begin position="103"/>
        <end position="296"/>
    </location>
</feature>
<sequence>MKNLWFLIFIIVFIVQTSAQINIEVFNYTKKPSNTATIVHKQPIDSVTVFEKIVLDGSDSKVPFYHFENKRPEAKNYIILLHGLGGSKNDWVYPSKPYLNWSDNLKSIKDSLISQGFSLIVPDAKYHGERSYELGFRPAENLPPLLSKNETDGEHFEVLMSSTIKDVRIIMDYFQDRYVDNNISFSIIGYSMGGAIAIILNAVDNRISTIVSCVPPLHHPEKELKGFNWSEEVTNGLKTVTASNYAAFQKSPTMLLLGNQDFFYTDDEVTNFMENIPLTQKEVNYFDSGHELPNEYKVDVLRWLNEYGVLNN</sequence>
<dbReference type="InterPro" id="IPR029058">
    <property type="entry name" value="AB_hydrolase_fold"/>
</dbReference>
<evidence type="ECO:0000313" key="3">
    <source>
        <dbReference type="Proteomes" id="UP000236641"/>
    </source>
</evidence>